<gene>
    <name evidence="1" type="ORF">C8F04DRAFT_1298344</name>
</gene>
<dbReference type="Proteomes" id="UP001218188">
    <property type="component" value="Unassembled WGS sequence"/>
</dbReference>
<protein>
    <recommendedName>
        <fullName evidence="3">Transposase family Tnp2 protein</fullName>
    </recommendedName>
</protein>
<reference evidence="1" key="1">
    <citation type="submission" date="2023-03" db="EMBL/GenBank/DDBJ databases">
        <title>Massive genome expansion in bonnet fungi (Mycena s.s.) driven by repeated elements and novel gene families across ecological guilds.</title>
        <authorList>
            <consortium name="Lawrence Berkeley National Laboratory"/>
            <person name="Harder C.B."/>
            <person name="Miyauchi S."/>
            <person name="Viragh M."/>
            <person name="Kuo A."/>
            <person name="Thoen E."/>
            <person name="Andreopoulos B."/>
            <person name="Lu D."/>
            <person name="Skrede I."/>
            <person name="Drula E."/>
            <person name="Henrissat B."/>
            <person name="Morin E."/>
            <person name="Kohler A."/>
            <person name="Barry K."/>
            <person name="LaButti K."/>
            <person name="Morin E."/>
            <person name="Salamov A."/>
            <person name="Lipzen A."/>
            <person name="Mereny Z."/>
            <person name="Hegedus B."/>
            <person name="Baldrian P."/>
            <person name="Stursova M."/>
            <person name="Weitz H."/>
            <person name="Taylor A."/>
            <person name="Grigoriev I.V."/>
            <person name="Nagy L.G."/>
            <person name="Martin F."/>
            <person name="Kauserud H."/>
        </authorList>
    </citation>
    <scope>NUCLEOTIDE SEQUENCE</scope>
    <source>
        <strain evidence="1">CBHHK200</strain>
    </source>
</reference>
<evidence type="ECO:0000313" key="1">
    <source>
        <dbReference type="EMBL" id="KAJ7026055.1"/>
    </source>
</evidence>
<comment type="caution">
    <text evidence="1">The sequence shown here is derived from an EMBL/GenBank/DDBJ whole genome shotgun (WGS) entry which is preliminary data.</text>
</comment>
<dbReference type="EMBL" id="JARJCM010000144">
    <property type="protein sequence ID" value="KAJ7026055.1"/>
    <property type="molecule type" value="Genomic_DNA"/>
</dbReference>
<dbReference type="AlphaFoldDB" id="A0AAD6SEI3"/>
<keyword evidence="2" id="KW-1185">Reference proteome</keyword>
<accession>A0AAD6SEI3</accession>
<sequence length="661" mass="75695">SCAAYLGAFRDLTECPYCDEPRLLKTGKPRRMFTYLPIIPCLQGLFQNPKSIQELLYHHNYKHIPGTISDVFDAEHYRTLCTRNVVVDGETLPYRYFSGKYDMCLGLCTDSYLLFKRNRGGPSATPMLVQNFCIRPEIRTHIDGIGLMSTGVIPGPHSPKHMHSFFIPYDEECAQLARGVRTFNALDQSFFQLRGYNIFETGDIIAIEKSLNIKGHNGFCPCRSCEIKGVRNVAGGGKIYYVPLTWPNGRSWDPAALPMRSPERLADVMEKLSLCTTETARDKIQKFHGIKGLPALRRVGSLVYGRSAPWEFLHLFIEGNVLNLIHLWSGRYKGLDTGNEDYEIPDAVWETIWEETAAAVEHLPASFVRVLGGNPAYYNAEAWCFWFVYLAPVLLEGRFSDVKYYKHACQFGDIIKFCLRFSVTHVQIEDLRTNIHDWVHKYEEFYYQYSEDRLSACPLIVHGLVHVPDDLLFCGPLWSTWSFPIERYCGILQAALRSRSHPWANLNKIVLHRAYLEQLAARYDLDEELSGPTTRTNGLSNGEFVYAKYPQAILRLPYKKKFQPPQEVRKKAAEYFAAVVGKRQKDILPLLPEIMPSYGKLRIVDGDCIRSASASGDGSRPERDMSFIRYEIQTRRLVTEPWQSQLCYGQLEQVLLDDPLL</sequence>
<proteinExistence type="predicted"/>
<organism evidence="1 2">
    <name type="scientific">Mycena alexandri</name>
    <dbReference type="NCBI Taxonomy" id="1745969"/>
    <lineage>
        <taxon>Eukaryota</taxon>
        <taxon>Fungi</taxon>
        <taxon>Dikarya</taxon>
        <taxon>Basidiomycota</taxon>
        <taxon>Agaricomycotina</taxon>
        <taxon>Agaricomycetes</taxon>
        <taxon>Agaricomycetidae</taxon>
        <taxon>Agaricales</taxon>
        <taxon>Marasmiineae</taxon>
        <taxon>Mycenaceae</taxon>
        <taxon>Mycena</taxon>
    </lineage>
</organism>
<evidence type="ECO:0008006" key="3">
    <source>
        <dbReference type="Google" id="ProtNLM"/>
    </source>
</evidence>
<evidence type="ECO:0000313" key="2">
    <source>
        <dbReference type="Proteomes" id="UP001218188"/>
    </source>
</evidence>
<feature type="non-terminal residue" evidence="1">
    <location>
        <position position="1"/>
    </location>
</feature>
<name>A0AAD6SEI3_9AGAR</name>